<dbReference type="RefSeq" id="WP_126677941.1">
    <property type="nucleotide sequence ID" value="NZ_RYYU01000001.1"/>
</dbReference>
<dbReference type="PROSITE" id="PS51658">
    <property type="entry name" value="BFN"/>
    <property type="match status" value="1"/>
</dbReference>
<dbReference type="InterPro" id="IPR036104">
    <property type="entry name" value="BFN_sf"/>
</dbReference>
<gene>
    <name evidence="2" type="ORF">EHV08_03255</name>
</gene>
<evidence type="ECO:0000313" key="3">
    <source>
        <dbReference type="Proteomes" id="UP000278983"/>
    </source>
</evidence>
<evidence type="ECO:0000259" key="1">
    <source>
        <dbReference type="PROSITE" id="PS51658"/>
    </source>
</evidence>
<sequence>MYKMIRLRFVSVSEIVGTDDLALMLLADEQRERQISIVCSRDLAVQLDMRVKKLPITQRMLPEVLYNIISRQKDLRFHLLISDISDGQYDSMLVISDTQEMIPIRVSDAVLLSVANDVPLFIDEQLMMRQSVVYRELSREMKIPLPINTMSLEMIDKAIERAIKEENYEQASLLNEERKKRMSGSEN</sequence>
<dbReference type="SUPFAM" id="SSF103256">
    <property type="entry name" value="Hypothetical protein TM0160"/>
    <property type="match status" value="1"/>
</dbReference>
<dbReference type="AlphaFoldDB" id="A0A432LI77"/>
<organism evidence="2 3">
    <name type="scientific">Prevotella koreensis</name>
    <dbReference type="NCBI Taxonomy" id="2490854"/>
    <lineage>
        <taxon>Bacteria</taxon>
        <taxon>Pseudomonadati</taxon>
        <taxon>Bacteroidota</taxon>
        <taxon>Bacteroidia</taxon>
        <taxon>Bacteroidales</taxon>
        <taxon>Prevotellaceae</taxon>
        <taxon>Prevotella</taxon>
    </lineage>
</organism>
<dbReference type="Proteomes" id="UP000278983">
    <property type="component" value="Unassembled WGS sequence"/>
</dbReference>
<comment type="caution">
    <text evidence="2">The sequence shown here is derived from an EMBL/GenBank/DDBJ whole genome shotgun (WGS) entry which is preliminary data.</text>
</comment>
<dbReference type="InterPro" id="IPR003729">
    <property type="entry name" value="Bi_nuclease_dom"/>
</dbReference>
<dbReference type="GO" id="GO:0004518">
    <property type="term" value="F:nuclease activity"/>
    <property type="evidence" value="ECO:0007669"/>
    <property type="project" value="InterPro"/>
</dbReference>
<name>A0A432LI77_9BACT</name>
<accession>A0A432LI77</accession>
<dbReference type="OrthoDB" id="9788698at2"/>
<keyword evidence="3" id="KW-1185">Reference proteome</keyword>
<dbReference type="Pfam" id="PF02577">
    <property type="entry name" value="BFN_dom"/>
    <property type="match status" value="1"/>
</dbReference>
<dbReference type="Gene3D" id="3.10.690.10">
    <property type="entry name" value="Bifunctional nuclease domain"/>
    <property type="match status" value="1"/>
</dbReference>
<feature type="domain" description="BFN" evidence="1">
    <location>
        <begin position="4"/>
        <end position="134"/>
    </location>
</feature>
<reference evidence="2 3" key="1">
    <citation type="submission" date="2018-12" db="EMBL/GenBank/DDBJ databases">
        <title>Genome sequencing of Prevotella sp. KCOM 3155 (= JS262).</title>
        <authorList>
            <person name="Kook J.-K."/>
            <person name="Park S.-N."/>
            <person name="Lim Y.K."/>
        </authorList>
    </citation>
    <scope>NUCLEOTIDE SEQUENCE [LARGE SCALE GENOMIC DNA]</scope>
    <source>
        <strain evidence="2 3">KCOM 3155</strain>
    </source>
</reference>
<protein>
    <submittedName>
        <fullName evidence="2">Bifunctional nuclease</fullName>
    </submittedName>
</protein>
<proteinExistence type="predicted"/>
<dbReference type="EMBL" id="RYYU01000001">
    <property type="protein sequence ID" value="RUL58882.1"/>
    <property type="molecule type" value="Genomic_DNA"/>
</dbReference>
<evidence type="ECO:0000313" key="2">
    <source>
        <dbReference type="EMBL" id="RUL58882.1"/>
    </source>
</evidence>